<comment type="function">
    <text evidence="9">Adds a myristoyl group to the N-terminal glycine residue of certain cellular proteins.</text>
</comment>
<dbReference type="Pfam" id="PF02799">
    <property type="entry name" value="NMT_C"/>
    <property type="match status" value="1"/>
</dbReference>
<dbReference type="InterPro" id="IPR000903">
    <property type="entry name" value="NMT"/>
</dbReference>
<evidence type="ECO:0000259" key="11">
    <source>
        <dbReference type="Pfam" id="PF01233"/>
    </source>
</evidence>
<evidence type="ECO:0000256" key="7">
    <source>
        <dbReference type="ARBA" id="ARBA00022679"/>
    </source>
</evidence>
<evidence type="ECO:0000256" key="8">
    <source>
        <dbReference type="ARBA" id="ARBA00023315"/>
    </source>
</evidence>
<keyword evidence="14" id="KW-1185">Reference proteome</keyword>
<feature type="domain" description="Glycylpeptide N-tetradecanoyltransferase N-terminal" evidence="11">
    <location>
        <begin position="58"/>
        <end position="217"/>
    </location>
</feature>
<dbReference type="Proteomes" id="UP000191024">
    <property type="component" value="Chromosome E"/>
</dbReference>
<evidence type="ECO:0000256" key="5">
    <source>
        <dbReference type="ARBA" id="ARBA00022240"/>
    </source>
</evidence>
<dbReference type="GO" id="GO:0004379">
    <property type="term" value="F:glycylpeptide N-tetradecanoyltransferase activity"/>
    <property type="evidence" value="ECO:0007669"/>
    <property type="project" value="UniProtKB-EC"/>
</dbReference>
<dbReference type="STRING" id="1230905.A0A1G4JRT3"/>
<dbReference type="SUPFAM" id="SSF55729">
    <property type="entry name" value="Acyl-CoA N-acyltransferases (Nat)"/>
    <property type="match status" value="2"/>
</dbReference>
<dbReference type="EMBL" id="LT598465">
    <property type="protein sequence ID" value="SCU93516.1"/>
    <property type="molecule type" value="Genomic_DNA"/>
</dbReference>
<keyword evidence="8 9" id="KW-0012">Acyltransferase</keyword>
<dbReference type="PROSITE" id="PS00976">
    <property type="entry name" value="NMT_2"/>
    <property type="match status" value="1"/>
</dbReference>
<evidence type="ECO:0000256" key="3">
    <source>
        <dbReference type="ARBA" id="ARBA00011245"/>
    </source>
</evidence>
<dbReference type="AlphaFoldDB" id="A0A1G4JRT3"/>
<organism evidence="13 14">
    <name type="scientific">Lachancea mirantina</name>
    <dbReference type="NCBI Taxonomy" id="1230905"/>
    <lineage>
        <taxon>Eukaryota</taxon>
        <taxon>Fungi</taxon>
        <taxon>Dikarya</taxon>
        <taxon>Ascomycota</taxon>
        <taxon>Saccharomycotina</taxon>
        <taxon>Saccharomycetes</taxon>
        <taxon>Saccharomycetales</taxon>
        <taxon>Saccharomycetaceae</taxon>
        <taxon>Lachancea</taxon>
    </lineage>
</organism>
<comment type="catalytic activity">
    <reaction evidence="9">
        <text>N-terminal glycyl-[protein] + tetradecanoyl-CoA = N-tetradecanoylglycyl-[protein] + CoA + H(+)</text>
        <dbReference type="Rhea" id="RHEA:15521"/>
        <dbReference type="Rhea" id="RHEA-COMP:12666"/>
        <dbReference type="Rhea" id="RHEA-COMP:12667"/>
        <dbReference type="ChEBI" id="CHEBI:15378"/>
        <dbReference type="ChEBI" id="CHEBI:57287"/>
        <dbReference type="ChEBI" id="CHEBI:57385"/>
        <dbReference type="ChEBI" id="CHEBI:64723"/>
        <dbReference type="ChEBI" id="CHEBI:133050"/>
        <dbReference type="EC" id="2.3.1.97"/>
    </reaction>
</comment>
<dbReference type="PANTHER" id="PTHR11377">
    <property type="entry name" value="N-MYRISTOYL TRANSFERASE"/>
    <property type="match status" value="1"/>
</dbReference>
<dbReference type="PIRSF" id="PIRSF015892">
    <property type="entry name" value="N-myristl_transf"/>
    <property type="match status" value="1"/>
</dbReference>
<gene>
    <name evidence="13" type="ORF">LAMI_0E14642G</name>
</gene>
<evidence type="ECO:0000256" key="4">
    <source>
        <dbReference type="ARBA" id="ARBA00012923"/>
    </source>
</evidence>
<sequence>MSQDEDQSKKLQELLKLLALQKNKAGLSKQQEKEFEEYKFWKTQPVSRFDEKIASEGPIDSSKKPEDIPDAPLPLLNDFEWCTVDITDPAQLEDVFVLLNENYVEDQDATFRFNYSREFFNWSLKPPGWKKEWHVGVRIRQTKRLVAFISAAPATLRVRKREFKSVEINFLCIHKKLRSKRLAPVLIKEITRRVNKHDIWQALHTGGVLLPSPVSTCRYAHRPLNWAKLHDVGFTGLPANATKTQMIAKYTLPKHTTTPGLRPMQEEDLDAVLALFNKYQERFDLVQIFTKEEFRHSFLNTDNVVYAYVAETNGEISDFVSFYSLPFTVLDNPLYNELGIGYLFYYASNADFQEGDRFSREATSKLKKRITTLMADVCILARDLKMDVFNALSSQDNTLFLEDLKFGPGDGFLNFYLFNYRTIPIAGGLNEDKDFDPEGRSNVGVVML</sequence>
<evidence type="ECO:0000256" key="6">
    <source>
        <dbReference type="ARBA" id="ARBA00022490"/>
    </source>
</evidence>
<dbReference type="EC" id="2.3.1.97" evidence="4 9"/>
<comment type="subcellular location">
    <subcellularLocation>
        <location evidence="1">Cytoplasm</location>
    </subcellularLocation>
</comment>
<dbReference type="InterPro" id="IPR022676">
    <property type="entry name" value="NMT_N"/>
</dbReference>
<dbReference type="Gene3D" id="3.40.630.30">
    <property type="match status" value="2"/>
</dbReference>
<comment type="similarity">
    <text evidence="2 10">Belongs to the NMT family.</text>
</comment>
<keyword evidence="7 9" id="KW-0808">Transferase</keyword>
<evidence type="ECO:0000259" key="12">
    <source>
        <dbReference type="Pfam" id="PF02799"/>
    </source>
</evidence>
<keyword evidence="6" id="KW-0963">Cytoplasm</keyword>
<dbReference type="Pfam" id="PF01233">
    <property type="entry name" value="NMT"/>
    <property type="match status" value="1"/>
</dbReference>
<accession>A0A1G4JRT3</accession>
<dbReference type="InterPro" id="IPR022677">
    <property type="entry name" value="NMT_C"/>
</dbReference>
<name>A0A1G4JRT3_9SACH</name>
<comment type="subunit">
    <text evidence="3">Monomer.</text>
</comment>
<evidence type="ECO:0000256" key="10">
    <source>
        <dbReference type="RuleBase" id="RU004178"/>
    </source>
</evidence>
<dbReference type="PANTHER" id="PTHR11377:SF5">
    <property type="entry name" value="GLYCYLPEPTIDE N-TETRADECANOYLTRANSFERASE"/>
    <property type="match status" value="1"/>
</dbReference>
<reference evidence="13 14" key="1">
    <citation type="submission" date="2016-03" db="EMBL/GenBank/DDBJ databases">
        <authorList>
            <person name="Devillers H."/>
        </authorList>
    </citation>
    <scope>NUCLEOTIDE SEQUENCE [LARGE SCALE GENOMIC DNA]</scope>
    <source>
        <strain evidence="13">CBS 11717</strain>
    </source>
</reference>
<dbReference type="InterPro" id="IPR016181">
    <property type="entry name" value="Acyl_CoA_acyltransferase"/>
</dbReference>
<dbReference type="PROSITE" id="PS00975">
    <property type="entry name" value="NMT_1"/>
    <property type="match status" value="1"/>
</dbReference>
<evidence type="ECO:0000313" key="14">
    <source>
        <dbReference type="Proteomes" id="UP000191024"/>
    </source>
</evidence>
<evidence type="ECO:0000256" key="1">
    <source>
        <dbReference type="ARBA" id="ARBA00004496"/>
    </source>
</evidence>
<evidence type="ECO:0000256" key="9">
    <source>
        <dbReference type="RuleBase" id="RU000586"/>
    </source>
</evidence>
<evidence type="ECO:0000256" key="2">
    <source>
        <dbReference type="ARBA" id="ARBA00009469"/>
    </source>
</evidence>
<protein>
    <recommendedName>
        <fullName evidence="5 9">Glycylpeptide N-tetradecanoyltransferase</fullName>
        <ecNumber evidence="4 9">2.3.1.97</ecNumber>
    </recommendedName>
</protein>
<proteinExistence type="inferred from homology"/>
<dbReference type="FunFam" id="3.40.630.30:FF:000042">
    <property type="entry name" value="Glycylpeptide N-tetradecanoyltransferase"/>
    <property type="match status" value="1"/>
</dbReference>
<dbReference type="OrthoDB" id="60315at2759"/>
<dbReference type="GO" id="GO:0005737">
    <property type="term" value="C:cytoplasm"/>
    <property type="evidence" value="ECO:0007669"/>
    <property type="project" value="UniProtKB-SubCell"/>
</dbReference>
<dbReference type="InterPro" id="IPR022678">
    <property type="entry name" value="NMT_CS"/>
</dbReference>
<dbReference type="FunFam" id="3.40.630.30:FF:000056">
    <property type="entry name" value="Glycylpeptide N-tetradecanoyltransferase"/>
    <property type="match status" value="1"/>
</dbReference>
<feature type="domain" description="Glycylpeptide N-tetradecanoyltransferase C-terminal" evidence="12">
    <location>
        <begin position="231"/>
        <end position="446"/>
    </location>
</feature>
<evidence type="ECO:0000313" key="13">
    <source>
        <dbReference type="EMBL" id="SCU93516.1"/>
    </source>
</evidence>